<accession>A0A9Q9AV34</accession>
<dbReference type="Proteomes" id="UP001056384">
    <property type="component" value="Chromosome 5"/>
</dbReference>
<gene>
    <name evidence="1" type="ORF">Slin15195_G063990</name>
</gene>
<evidence type="ECO:0000313" key="2">
    <source>
        <dbReference type="Proteomes" id="UP001056384"/>
    </source>
</evidence>
<dbReference type="OrthoDB" id="3641545at2759"/>
<organism evidence="1 2">
    <name type="scientific">Septoria linicola</name>
    <dbReference type="NCBI Taxonomy" id="215465"/>
    <lineage>
        <taxon>Eukaryota</taxon>
        <taxon>Fungi</taxon>
        <taxon>Dikarya</taxon>
        <taxon>Ascomycota</taxon>
        <taxon>Pezizomycotina</taxon>
        <taxon>Dothideomycetes</taxon>
        <taxon>Dothideomycetidae</taxon>
        <taxon>Mycosphaerellales</taxon>
        <taxon>Mycosphaerellaceae</taxon>
        <taxon>Septoria</taxon>
    </lineage>
</organism>
<proteinExistence type="predicted"/>
<reference evidence="1" key="1">
    <citation type="submission" date="2022-06" db="EMBL/GenBank/DDBJ databases">
        <title>Complete genome sequences of two strains of the flax pathogen Septoria linicola.</title>
        <authorList>
            <person name="Lapalu N."/>
            <person name="Simon A."/>
            <person name="Demenou B."/>
            <person name="Paumier D."/>
            <person name="Guillot M.-P."/>
            <person name="Gout L."/>
            <person name="Valade R."/>
        </authorList>
    </citation>
    <scope>NUCLEOTIDE SEQUENCE</scope>
    <source>
        <strain evidence="1">SE15195</strain>
    </source>
</reference>
<name>A0A9Q9AV34_9PEZI</name>
<protein>
    <submittedName>
        <fullName evidence="1">Uncharacterized protein</fullName>
    </submittedName>
</protein>
<dbReference type="EMBL" id="CP099422">
    <property type="protein sequence ID" value="USW53080.1"/>
    <property type="molecule type" value="Genomic_DNA"/>
</dbReference>
<evidence type="ECO:0000313" key="1">
    <source>
        <dbReference type="EMBL" id="USW53080.1"/>
    </source>
</evidence>
<dbReference type="AlphaFoldDB" id="A0A9Q9AV34"/>
<sequence length="198" mass="22788">MKTAFVGRDFEIRIGVATNRQESTYIGTYPRLEFSRFSTRTSFINATFEDTLWLPPETSIHAAKTVLNWMGWHINQDDSPPIPHPDMFEDALELWAAAKAFEIKLMYRTGLRVALKQYVRGAALTLAEFRLVWEKTRDSEIQQAAISGLIFRHGDGQRYGFEGVPERRFIVAYAETRNIRIGWMPAKVESRRQTGNGK</sequence>
<keyword evidence="2" id="KW-1185">Reference proteome</keyword>